<accession>A0ABR1AJW1</accession>
<comment type="caution">
    <text evidence="2">The sequence shown here is derived from an EMBL/GenBank/DDBJ whole genome shotgun (WGS) entry which is preliminary data.</text>
</comment>
<proteinExistence type="predicted"/>
<evidence type="ECO:0000313" key="2">
    <source>
        <dbReference type="EMBL" id="KAK6620127.1"/>
    </source>
</evidence>
<evidence type="ECO:0000256" key="1">
    <source>
        <dbReference type="SAM" id="MobiDB-lite"/>
    </source>
</evidence>
<sequence length="111" mass="12208">MSGHSVEHNPNEEEKRKRRPLPSSFADEDIRPGSSGPHTTVLGGSTEPPLESMETLVRGVPEEKCTGHDDVQNGEHHGVLLLVPPCGKDREGSWASGTGWVSNRLLRRCFR</sequence>
<feature type="compositionally biased region" description="Basic and acidic residues" evidence="1">
    <location>
        <begin position="1"/>
        <end position="15"/>
    </location>
</feature>
<organism evidence="2 3">
    <name type="scientific">Polyplax serrata</name>
    <name type="common">Common mouse louse</name>
    <dbReference type="NCBI Taxonomy" id="468196"/>
    <lineage>
        <taxon>Eukaryota</taxon>
        <taxon>Metazoa</taxon>
        <taxon>Ecdysozoa</taxon>
        <taxon>Arthropoda</taxon>
        <taxon>Hexapoda</taxon>
        <taxon>Insecta</taxon>
        <taxon>Pterygota</taxon>
        <taxon>Neoptera</taxon>
        <taxon>Paraneoptera</taxon>
        <taxon>Psocodea</taxon>
        <taxon>Troctomorpha</taxon>
        <taxon>Phthiraptera</taxon>
        <taxon>Anoplura</taxon>
        <taxon>Polyplacidae</taxon>
        <taxon>Polyplax</taxon>
    </lineage>
</organism>
<reference evidence="2 3" key="1">
    <citation type="submission" date="2023-09" db="EMBL/GenBank/DDBJ databases">
        <title>Genomes of two closely related lineages of the louse Polyplax serrata with different host specificities.</title>
        <authorList>
            <person name="Martinu J."/>
            <person name="Tarabai H."/>
            <person name="Stefka J."/>
            <person name="Hypsa V."/>
        </authorList>
    </citation>
    <scope>NUCLEOTIDE SEQUENCE [LARGE SCALE GENOMIC DNA]</scope>
    <source>
        <strain evidence="2">98ZLc_SE</strain>
    </source>
</reference>
<dbReference type="EMBL" id="JAWJWF010000048">
    <property type="protein sequence ID" value="KAK6620127.1"/>
    <property type="molecule type" value="Genomic_DNA"/>
</dbReference>
<dbReference type="Proteomes" id="UP001359485">
    <property type="component" value="Unassembled WGS sequence"/>
</dbReference>
<evidence type="ECO:0000313" key="3">
    <source>
        <dbReference type="Proteomes" id="UP001359485"/>
    </source>
</evidence>
<name>A0ABR1AJW1_POLSC</name>
<feature type="region of interest" description="Disordered" evidence="1">
    <location>
        <begin position="1"/>
        <end position="52"/>
    </location>
</feature>
<keyword evidence="3" id="KW-1185">Reference proteome</keyword>
<protein>
    <submittedName>
        <fullName evidence="2">Uncharacterized protein</fullName>
    </submittedName>
</protein>
<gene>
    <name evidence="2" type="ORF">RUM44_006527</name>
</gene>